<dbReference type="STRING" id="60137.SAMN04488041_103180"/>
<evidence type="ECO:0000313" key="1">
    <source>
        <dbReference type="EMBL" id="SDW76750.1"/>
    </source>
</evidence>
<name>A0A1H2W848_9RHOB</name>
<dbReference type="EMBL" id="FNNB01000003">
    <property type="protein sequence ID" value="SDW76750.1"/>
    <property type="molecule type" value="Genomic_DNA"/>
</dbReference>
<dbReference type="Proteomes" id="UP000183076">
    <property type="component" value="Unassembled WGS sequence"/>
</dbReference>
<proteinExistence type="predicted"/>
<dbReference type="GeneID" id="94021298"/>
<reference evidence="2" key="1">
    <citation type="submission" date="2016-10" db="EMBL/GenBank/DDBJ databases">
        <authorList>
            <person name="Varghese N."/>
            <person name="Submissions S."/>
        </authorList>
    </citation>
    <scope>NUCLEOTIDE SEQUENCE [LARGE SCALE GENOMIC DNA]</scope>
    <source>
        <strain evidence="2">DSM 10014</strain>
    </source>
</reference>
<sequence>MAENGVKTTLLDRASAIDSVIGNKDGSTSIVPFFDFARQLSGLGLEGTDEWLLAQKFAENPEDDPVLEGQFSARHYSKKSEAFSLTSQGAANNAADNADEANTAASESQAARVASILAASVSGPSAIHNTKAQAVAAVGGLIAGSIVDVVNDESRNGGWSRYEVVAGAFVFRRDMTSLSIVTPEMFGIVGAGANDNALFIAAEATGMPVYAFGPLYRLAGVVFDDVTRSTHIIFSLLTEVRNVQTSGTKVPAITVKGNKSATIYQINSFEKYTKTNPPTYGPTLTDISNSQALSLTVNLETAPSDVEAGDRVEIYEDNGLTLETRFGTTSAEMSDQNYRQFLTVDSVSGTQVFFREFLVYPFKPTGSGNILRMRKINFKESPVVLGGMYTGGVPAGGGVALELCHKGVVGDCKGRGNAVDDQLWGAPVYMKECWETERKPTYAENCLFAAHTVKNQECRFGAAGGKSTSNGGHVTTGDHMSHYDEIVLSSPGIFSGDAMSIGSGFRRNTVASLITAAGNCYGVWLRQSSDDNVFLSVQSYNMITTIIQDFGNRNQWKVKSRGHPAGGVVVAGDDTVMDLDIECLGLAVQVRGGVKRPRIRGRAVSTGTDFTSFDLQLGAGIEDPIIDLMGGPRGVQFISGYTAPIHADIQLRGENPFSLRTFKNVVGGSGGRSISGVTNTPQTLMIPGYTGGAPALVPLPVIAGDAARVYNIELHASVGLTGTQTAGSSYRVHTRQNTWYVQTLYEGTHPFAPRLTVDGTELKIALAGSSTQTVYQYIQRLA</sequence>
<accession>A0A1H2W848</accession>
<protein>
    <submittedName>
        <fullName evidence="1">Uncharacterized protein</fullName>
    </submittedName>
</protein>
<evidence type="ECO:0000313" key="2">
    <source>
        <dbReference type="Proteomes" id="UP000183076"/>
    </source>
</evidence>
<organism evidence="1 2">
    <name type="scientific">Sulfitobacter pontiacus</name>
    <dbReference type="NCBI Taxonomy" id="60137"/>
    <lineage>
        <taxon>Bacteria</taxon>
        <taxon>Pseudomonadati</taxon>
        <taxon>Pseudomonadota</taxon>
        <taxon>Alphaproteobacteria</taxon>
        <taxon>Rhodobacterales</taxon>
        <taxon>Roseobacteraceae</taxon>
        <taxon>Sulfitobacter</taxon>
    </lineage>
</organism>
<gene>
    <name evidence="1" type="ORF">SAMN04488041_103180</name>
</gene>
<dbReference type="AlphaFoldDB" id="A0A1H2W848"/>
<dbReference type="RefSeq" id="WP_074635344.1">
    <property type="nucleotide sequence ID" value="NZ_CP160849.1"/>
</dbReference>